<dbReference type="InterPro" id="IPR032675">
    <property type="entry name" value="LRR_dom_sf"/>
</dbReference>
<evidence type="ECO:0000256" key="1">
    <source>
        <dbReference type="ARBA" id="ARBA00022468"/>
    </source>
</evidence>
<dbReference type="Proteomes" id="UP000052943">
    <property type="component" value="Unassembled WGS sequence"/>
</dbReference>
<keyword evidence="4" id="KW-0802">TPR repeat</keyword>
<dbReference type="OrthoDB" id="120976at2759"/>
<proteinExistence type="predicted"/>
<reference evidence="6 7" key="1">
    <citation type="submission" date="2015-11" db="EMBL/GenBank/DDBJ databases">
        <title>Genomes and virulence difference between two physiological races of Phytophthora nicotianae.</title>
        <authorList>
            <person name="Liu H."/>
            <person name="Ma X."/>
            <person name="Yu H."/>
            <person name="Fang D."/>
            <person name="Li Y."/>
            <person name="Wang X."/>
            <person name="Wang W."/>
            <person name="Dong Y."/>
            <person name="Xiao B."/>
        </authorList>
    </citation>
    <scope>NUCLEOTIDE SEQUENCE [LARGE SCALE GENOMIC DNA]</scope>
    <source>
        <strain evidence="7">race 0</strain>
    </source>
</reference>
<dbReference type="GO" id="GO:0006913">
    <property type="term" value="P:nucleocytoplasmic transport"/>
    <property type="evidence" value="ECO:0007669"/>
    <property type="project" value="TreeGrafter"/>
</dbReference>
<dbReference type="PANTHER" id="PTHR24113">
    <property type="entry name" value="RAN GTPASE-ACTIVATING PROTEIN 1"/>
    <property type="match status" value="1"/>
</dbReference>
<feature type="region of interest" description="Disordered" evidence="5">
    <location>
        <begin position="959"/>
        <end position="979"/>
    </location>
</feature>
<dbReference type="SMART" id="SM00368">
    <property type="entry name" value="LRR_RI"/>
    <property type="match status" value="3"/>
</dbReference>
<sequence>MFLQKLLDPEDEQRRRIRRARIVRRNRIKREVAKGLPVRKPRLPRALNLDSEAETEEWSEPKSPFRPTFGGNLDGSEQQQQAVNPLRIAAQQSAKSLLPSAATKSLVPRPFNTNALPILPESVPAGSHKRISQHIRAKWQEVYQQVVFNRHEEILTKDPNRKWRQERFGLLLFAKGEYARASEHLSKALSLGATSSLCWRRLAESYYHMWQDGGEWEILWACRAAYEQALTHVAVACSPVALFAYAKVLESLGSFTGALTICASILQTFPNFDQLREVKLRFVLLQRYQLFSPMDPALKLPVLTKCIGYTQELLLDKVITEGPRYITVMYLHTRLNEMLQDLSTPSPVISKPKQGHINVDVLFQELYKLAKKTSEVTPPSGIKWKAWMTRSETYTIFAEYFRSQGESILASDALSRSLELLEESESSQKPANLWRGLTKEQRQKRVALYVVLARNYYQCNQMEKAIRSMEAVFDLDPLHAEARACLVEWFPTKWHHCYRYRLELEDASQVQIARVIRGIWGRKIALIRRRGVKRVAEQRYRENPYHLGCRRQVLRLLRDKYASLFAAQEMAARRIQRRTYRYLHYARVRWKLEDQREKTLHDLKSKHQTRKYRYNRQVRSQLAALLPNEYEHRFFREDCAALRIQRCFRGNRTRKVFCRLRDTRRQHILRQHDAAQRIQRFFHRFCWPTNSSPPVDDLLFRAQQKLVRDRERLAAMLLRFYRRWKSANTQRQSVLLYAFQAEATEQHRIIVENSSALKIQRLWRWYTARKVLVDGTSSQAQVFLVEHLFSAQRRQTTFEVDLSRAARKIQAVYRGKRIRRFLRILRARTAALPCASPIGVLISKCEVNHQKGTETMANLYAIDSRDEKRSLFDHPVLVFRGSHVPPRPNSPSGGESFSLQHVISAIQYSSVLKSLICASGDFKGDRILKFLQALQSRRTLRILALGDISIGEKRSTNQAPDIIHDKDIDERSTHTPPSPLGRQLLVLAPPPSPVPHQQRHLSPMQLLSKSVCTSNFLLEELYLERNELLRKPQEGAIVARIVADYFFARYGHLHTLVIAHMHFSDTNGALLGAALAINTVLQRLDLHGNLLCDGAAIAIANDGLTHNKTLQYLNLAENRIGSAGGKALLRCLNTSNRSLQTLILRNNYLTDDVVSVLVEIWQVNAVIESIELSGNLINDGFLTEIHAAVVERREAAPSADNQELRLLFARKRFGIRDVRSPISRRGVGFNPLISPGKSRNTRKKKCTPLSPKKWLSANTPKLISPIAFPTSTRQTSDVFPTTAFAYASPVRPRKLMKEMPLSPARLSKLPALSASLEKKRMAW</sequence>
<dbReference type="GO" id="GO:0005829">
    <property type="term" value="C:cytosol"/>
    <property type="evidence" value="ECO:0007669"/>
    <property type="project" value="TreeGrafter"/>
</dbReference>
<name>A0A0W8CHE8_PHYNI</name>
<dbReference type="InterPro" id="IPR019734">
    <property type="entry name" value="TPR_rpt"/>
</dbReference>
<evidence type="ECO:0000313" key="7">
    <source>
        <dbReference type="Proteomes" id="UP000052943"/>
    </source>
</evidence>
<dbReference type="SUPFAM" id="SSF48452">
    <property type="entry name" value="TPR-like"/>
    <property type="match status" value="1"/>
</dbReference>
<dbReference type="PANTHER" id="PTHR24113:SF12">
    <property type="entry name" value="RAN GTPASE-ACTIVATING PROTEIN 1"/>
    <property type="match status" value="1"/>
</dbReference>
<keyword evidence="3" id="KW-0677">Repeat</keyword>
<dbReference type="Gene3D" id="3.80.10.10">
    <property type="entry name" value="Ribonuclease Inhibitor"/>
    <property type="match status" value="1"/>
</dbReference>
<feature type="region of interest" description="Disordered" evidence="5">
    <location>
        <begin position="43"/>
        <end position="81"/>
    </location>
</feature>
<feature type="region of interest" description="Disordered" evidence="5">
    <location>
        <begin position="1231"/>
        <end position="1251"/>
    </location>
</feature>
<dbReference type="GO" id="GO:0005096">
    <property type="term" value="F:GTPase activator activity"/>
    <property type="evidence" value="ECO:0007669"/>
    <property type="project" value="UniProtKB-KW"/>
</dbReference>
<evidence type="ECO:0000256" key="3">
    <source>
        <dbReference type="ARBA" id="ARBA00022737"/>
    </source>
</evidence>
<dbReference type="Gene3D" id="1.25.40.10">
    <property type="entry name" value="Tetratricopeptide repeat domain"/>
    <property type="match status" value="1"/>
</dbReference>
<dbReference type="InterPro" id="IPR000048">
    <property type="entry name" value="IQ_motif_EF-hand-BS"/>
</dbReference>
<evidence type="ECO:0000313" key="6">
    <source>
        <dbReference type="EMBL" id="KUF83459.1"/>
    </source>
</evidence>
<feature type="compositionally biased region" description="Basic and acidic residues" evidence="5">
    <location>
        <begin position="962"/>
        <end position="973"/>
    </location>
</feature>
<accession>A0A0W8CHE8</accession>
<dbReference type="InterPro" id="IPR011990">
    <property type="entry name" value="TPR-like_helical_dom_sf"/>
</dbReference>
<dbReference type="EMBL" id="LNFO01003241">
    <property type="protein sequence ID" value="KUF83459.1"/>
    <property type="molecule type" value="Genomic_DNA"/>
</dbReference>
<dbReference type="SMART" id="SM00015">
    <property type="entry name" value="IQ"/>
    <property type="match status" value="4"/>
</dbReference>
<dbReference type="PROSITE" id="PS50005">
    <property type="entry name" value="TPR"/>
    <property type="match status" value="1"/>
</dbReference>
<dbReference type="Pfam" id="PF00612">
    <property type="entry name" value="IQ"/>
    <property type="match status" value="2"/>
</dbReference>
<keyword evidence="1" id="KW-0343">GTPase activation</keyword>
<organism evidence="6 7">
    <name type="scientific">Phytophthora nicotianae</name>
    <name type="common">Potato buckeye rot agent</name>
    <name type="synonym">Phytophthora parasitica</name>
    <dbReference type="NCBI Taxonomy" id="4792"/>
    <lineage>
        <taxon>Eukaryota</taxon>
        <taxon>Sar</taxon>
        <taxon>Stramenopiles</taxon>
        <taxon>Oomycota</taxon>
        <taxon>Peronosporomycetes</taxon>
        <taxon>Peronosporales</taxon>
        <taxon>Peronosporaceae</taxon>
        <taxon>Phytophthora</taxon>
    </lineage>
</organism>
<evidence type="ECO:0000256" key="2">
    <source>
        <dbReference type="ARBA" id="ARBA00022614"/>
    </source>
</evidence>
<dbReference type="GO" id="GO:0048471">
    <property type="term" value="C:perinuclear region of cytoplasm"/>
    <property type="evidence" value="ECO:0007669"/>
    <property type="project" value="TreeGrafter"/>
</dbReference>
<protein>
    <submittedName>
        <fullName evidence="6">NLRC3 protein</fullName>
    </submittedName>
</protein>
<dbReference type="GO" id="GO:0005634">
    <property type="term" value="C:nucleus"/>
    <property type="evidence" value="ECO:0007669"/>
    <property type="project" value="TreeGrafter"/>
</dbReference>
<comment type="caution">
    <text evidence="6">The sequence shown here is derived from an EMBL/GenBank/DDBJ whole genome shotgun (WGS) entry which is preliminary data.</text>
</comment>
<keyword evidence="2" id="KW-0433">Leucine-rich repeat</keyword>
<dbReference type="InterPro" id="IPR027038">
    <property type="entry name" value="RanGap"/>
</dbReference>
<gene>
    <name evidence="6" type="ORF">AM587_10010389</name>
</gene>
<dbReference type="SUPFAM" id="SSF52047">
    <property type="entry name" value="RNI-like"/>
    <property type="match status" value="1"/>
</dbReference>
<dbReference type="PROSITE" id="PS50096">
    <property type="entry name" value="IQ"/>
    <property type="match status" value="3"/>
</dbReference>
<dbReference type="GO" id="GO:0031267">
    <property type="term" value="F:small GTPase binding"/>
    <property type="evidence" value="ECO:0007669"/>
    <property type="project" value="TreeGrafter"/>
</dbReference>
<evidence type="ECO:0000256" key="4">
    <source>
        <dbReference type="PROSITE-ProRule" id="PRU00339"/>
    </source>
</evidence>
<dbReference type="STRING" id="4790.A0A0W8CHE8"/>
<feature type="repeat" description="TPR" evidence="4">
    <location>
        <begin position="446"/>
        <end position="479"/>
    </location>
</feature>
<evidence type="ECO:0000256" key="5">
    <source>
        <dbReference type="SAM" id="MobiDB-lite"/>
    </source>
</evidence>